<dbReference type="AlphaFoldDB" id="A0A366HMY8"/>
<dbReference type="Gene3D" id="3.40.50.1010">
    <property type="entry name" value="5'-nuclease"/>
    <property type="match status" value="1"/>
</dbReference>
<dbReference type="InterPro" id="IPR002716">
    <property type="entry name" value="PIN_dom"/>
</dbReference>
<accession>A0A366HMY8</accession>
<dbReference type="PANTHER" id="PTHR30473">
    <property type="entry name" value="PROTEIN PHOH"/>
    <property type="match status" value="1"/>
</dbReference>
<keyword evidence="3" id="KW-0067">ATP-binding</keyword>
<dbReference type="GO" id="GO:0005524">
    <property type="term" value="F:ATP binding"/>
    <property type="evidence" value="ECO:0007669"/>
    <property type="project" value="UniProtKB-KW"/>
</dbReference>
<keyword evidence="8" id="KW-1185">Reference proteome</keyword>
<feature type="region of interest" description="Disordered" evidence="5">
    <location>
        <begin position="20"/>
        <end position="61"/>
    </location>
</feature>
<dbReference type="SMART" id="SM00670">
    <property type="entry name" value="PINc"/>
    <property type="match status" value="1"/>
</dbReference>
<evidence type="ECO:0000256" key="4">
    <source>
        <dbReference type="ARBA" id="ARBA00046345"/>
    </source>
</evidence>
<dbReference type="InterPro" id="IPR029060">
    <property type="entry name" value="PIN-like_dom_sf"/>
</dbReference>
<dbReference type="SUPFAM" id="SSF88723">
    <property type="entry name" value="PIN domain-like"/>
    <property type="match status" value="1"/>
</dbReference>
<dbReference type="EMBL" id="QNRR01000005">
    <property type="protein sequence ID" value="RBP43692.1"/>
    <property type="molecule type" value="Genomic_DNA"/>
</dbReference>
<dbReference type="SUPFAM" id="SSF52540">
    <property type="entry name" value="P-loop containing nucleoside triphosphate hydrolases"/>
    <property type="match status" value="1"/>
</dbReference>
<evidence type="ECO:0000256" key="1">
    <source>
        <dbReference type="ARBA" id="ARBA00010393"/>
    </source>
</evidence>
<reference evidence="7 8" key="1">
    <citation type="submission" date="2018-06" db="EMBL/GenBank/DDBJ databases">
        <title>Genomic Encyclopedia of Type Strains, Phase IV (KMG-IV): sequencing the most valuable type-strain genomes for metagenomic binning, comparative biology and taxonomic classification.</title>
        <authorList>
            <person name="Goeker M."/>
        </authorList>
    </citation>
    <scope>NUCLEOTIDE SEQUENCE [LARGE SCALE GENOMIC DNA]</scope>
    <source>
        <strain evidence="7 8">DSM 25532</strain>
    </source>
</reference>
<keyword evidence="2" id="KW-0547">Nucleotide-binding</keyword>
<comment type="similarity">
    <text evidence="1">Belongs to the PhoH family.</text>
</comment>
<dbReference type="InterPro" id="IPR051451">
    <property type="entry name" value="PhoH2-like"/>
</dbReference>
<evidence type="ECO:0000256" key="5">
    <source>
        <dbReference type="SAM" id="MobiDB-lite"/>
    </source>
</evidence>
<dbReference type="Gene3D" id="3.40.50.300">
    <property type="entry name" value="P-loop containing nucleotide triphosphate hydrolases"/>
    <property type="match status" value="1"/>
</dbReference>
<feature type="region of interest" description="Disordered" evidence="5">
    <location>
        <begin position="400"/>
        <end position="420"/>
    </location>
</feature>
<evidence type="ECO:0000256" key="2">
    <source>
        <dbReference type="ARBA" id="ARBA00022741"/>
    </source>
</evidence>
<gene>
    <name evidence="7" type="ORF">DES53_10591</name>
</gene>
<dbReference type="Proteomes" id="UP000253426">
    <property type="component" value="Unassembled WGS sequence"/>
</dbReference>
<dbReference type="Pfam" id="PF02562">
    <property type="entry name" value="PhoH"/>
    <property type="match status" value="1"/>
</dbReference>
<evidence type="ECO:0000259" key="6">
    <source>
        <dbReference type="SMART" id="SM00670"/>
    </source>
</evidence>
<comment type="similarity">
    <text evidence="4">In the N-terminal section; belongs to the PINc/VapC protein family.</text>
</comment>
<proteinExistence type="inferred from homology"/>
<evidence type="ECO:0000313" key="7">
    <source>
        <dbReference type="EMBL" id="RBP43692.1"/>
    </source>
</evidence>
<feature type="domain" description="PIN" evidence="6">
    <location>
        <begin position="66"/>
        <end position="203"/>
    </location>
</feature>
<name>A0A366HMY8_9BACT</name>
<evidence type="ECO:0000256" key="3">
    <source>
        <dbReference type="ARBA" id="ARBA00022840"/>
    </source>
</evidence>
<sequence>MLHEAASPADVSLFSEEETRQWNGNGNGHGHFPEHAPNGNGSTKVGLRRRRGTQGRNGTAKPTQVKTFVLDTNVLLHDPACLHRFEENDVCIPVEVLGELDRFKGEPSERGANAREVHRTLSKFFAQPEINVMEGVPTAGGGRVRLIVFDTEEAKCSLAVQRFQRIFHDLDKPDHRILACALWMAERTAGPVILVTKDLNMQLKARATGVVCEDYLHDKVEARDATHHEIARIEVTAHELQRFASSGTLELPPARTAGLALNEYVLLMAGEKQSMPARWIGQMGFTRLLVPESMRIMQGRTIKPMNLGQACFLDALMNPDISLVTCFGQAGTGKTLLACAAGLSQVLGNAYTGITVSRPIVAMGQGIGFLPGSLQEKMRPWLQPVYDALDLLTRPSANPTFSKKKAARHGNPSPAPMSTVAGGASAPYDPLIQAGMVEIEALCYIRGRSIPDRFFILDEAQQLTPLEAKTVVTRMSRGSKLVLIGDPAQIDNPYVDSRSNGLVYTRQRLRGQPFAAHVPLSKGERSPLAEAGARLL</sequence>
<evidence type="ECO:0000313" key="8">
    <source>
        <dbReference type="Proteomes" id="UP000253426"/>
    </source>
</evidence>
<dbReference type="RefSeq" id="WP_113959426.1">
    <property type="nucleotide sequence ID" value="NZ_QNRR01000005.1"/>
</dbReference>
<dbReference type="PANTHER" id="PTHR30473:SF2">
    <property type="entry name" value="PIN DOMAIN-CONTAINING PROTEIN"/>
    <property type="match status" value="1"/>
</dbReference>
<dbReference type="CDD" id="cd09883">
    <property type="entry name" value="PIN_VapC_PhoHL-ATPase"/>
    <property type="match status" value="1"/>
</dbReference>
<organism evidence="7 8">
    <name type="scientific">Roseimicrobium gellanilyticum</name>
    <dbReference type="NCBI Taxonomy" id="748857"/>
    <lineage>
        <taxon>Bacteria</taxon>
        <taxon>Pseudomonadati</taxon>
        <taxon>Verrucomicrobiota</taxon>
        <taxon>Verrucomicrobiia</taxon>
        <taxon>Verrucomicrobiales</taxon>
        <taxon>Verrucomicrobiaceae</taxon>
        <taxon>Roseimicrobium</taxon>
    </lineage>
</organism>
<dbReference type="Pfam" id="PF13638">
    <property type="entry name" value="PIN_4"/>
    <property type="match status" value="1"/>
</dbReference>
<dbReference type="OrthoDB" id="9773137at2"/>
<dbReference type="InterPro" id="IPR003714">
    <property type="entry name" value="PhoH"/>
</dbReference>
<comment type="caution">
    <text evidence="7">The sequence shown here is derived from an EMBL/GenBank/DDBJ whole genome shotgun (WGS) entry which is preliminary data.</text>
</comment>
<protein>
    <submittedName>
        <fullName evidence="7">PhoH-like ATPase</fullName>
    </submittedName>
</protein>
<dbReference type="GO" id="GO:0005829">
    <property type="term" value="C:cytosol"/>
    <property type="evidence" value="ECO:0007669"/>
    <property type="project" value="TreeGrafter"/>
</dbReference>
<dbReference type="InterPro" id="IPR027417">
    <property type="entry name" value="P-loop_NTPase"/>
</dbReference>